<dbReference type="PANTHER" id="PTHR47487:SF12">
    <property type="entry name" value="GLUTENIN, HIGH MOLECULAR WEIGHT SUBUNIT DX5-LIKE"/>
    <property type="match status" value="1"/>
</dbReference>
<feature type="region of interest" description="Disordered" evidence="1">
    <location>
        <begin position="462"/>
        <end position="499"/>
    </location>
</feature>
<feature type="domain" description="U1-type" evidence="2">
    <location>
        <begin position="498"/>
        <end position="532"/>
    </location>
</feature>
<organism evidence="3 4">
    <name type="scientific">Dendrobium catenatum</name>
    <dbReference type="NCBI Taxonomy" id="906689"/>
    <lineage>
        <taxon>Eukaryota</taxon>
        <taxon>Viridiplantae</taxon>
        <taxon>Streptophyta</taxon>
        <taxon>Embryophyta</taxon>
        <taxon>Tracheophyta</taxon>
        <taxon>Spermatophyta</taxon>
        <taxon>Magnoliopsida</taxon>
        <taxon>Liliopsida</taxon>
        <taxon>Asparagales</taxon>
        <taxon>Orchidaceae</taxon>
        <taxon>Epidendroideae</taxon>
        <taxon>Malaxideae</taxon>
        <taxon>Dendrobiinae</taxon>
        <taxon>Dendrobium</taxon>
    </lineage>
</organism>
<dbReference type="GO" id="GO:0008270">
    <property type="term" value="F:zinc ion binding"/>
    <property type="evidence" value="ECO:0007669"/>
    <property type="project" value="InterPro"/>
</dbReference>
<dbReference type="Gene3D" id="3.30.160.60">
    <property type="entry name" value="Classic Zinc Finger"/>
    <property type="match status" value="2"/>
</dbReference>
<feature type="region of interest" description="Disordered" evidence="1">
    <location>
        <begin position="642"/>
        <end position="678"/>
    </location>
</feature>
<sequence length="709" mass="77217">MEYSSLGEAQQQQQQQQQQSDQQQAYDPAQAQAYAAYYAACDQYYAASAYYHQPYYPHDYSSSATAATAGVYYAEAQPDSAATQADAAQIQQSGSHGTAYAAAMEQDGYSYQAAAGLNPAAVAALSQLSQLTGSIDAAERMMAAGMHNRTQSSPYQQYSHPMTVQHGGPSTHPGELDRNGISHRSTVLIHAVGGTAHRGAGRRGGGPMRGRGGNRGRIGQRHSGRDGGGPPPLRGSGHGRMSRGRGRRPQHFPPDSQQRQTAFATTLEPSVSAAAHAQGRPLFTPKVPQKSLIPAAWCDICRVDCNSLEILEQHRNGKRHKRTVQRVQEIQAQQKVISAELQFNTAFKPDMFLQGEDEHKLSNNGQGSTYATNRVIPSSDGRTEAGKGLEKDIASSAQEPVVEGSIKVFVASENNLQEMDIEQCQMPEGQAEPVTDASQDETLPMDGLSKKRRMAGYDRNERWRGSKQKMMRTSRGGKHFKSFDRTHNRERPKDRPRDRPRVCTVCNVMCDTMAVFECHLSGKKHISRIKRFDGHGSVYGPISVYIPPNQPTAYSSKGPEPLFYGLQNLETLQQEAALRHEIPQQGADAIDSQQMETLAVEQHCQVGGFEEEAEGAAPESEVKQSLGHPDAMEDEQVVAMPDLDGQNSLKEPDAGGTNNSASDDSDFMDSTVLPIVPDATFPEYEASNEAEIAGPGVDVKSEEALPNSE</sequence>
<feature type="region of interest" description="Disordered" evidence="1">
    <location>
        <begin position="1"/>
        <end position="26"/>
    </location>
</feature>
<dbReference type="InterPro" id="IPR013087">
    <property type="entry name" value="Znf_C2H2_type"/>
</dbReference>
<accession>A0A2I0WDI1</accession>
<proteinExistence type="predicted"/>
<feature type="compositionally biased region" description="Basic and acidic residues" evidence="1">
    <location>
        <begin position="481"/>
        <end position="499"/>
    </location>
</feature>
<feature type="compositionally biased region" description="Basic residues" evidence="1">
    <location>
        <begin position="240"/>
        <end position="250"/>
    </location>
</feature>
<feature type="region of interest" description="Disordered" evidence="1">
    <location>
        <begin position="357"/>
        <end position="388"/>
    </location>
</feature>
<dbReference type="PANTHER" id="PTHR47487">
    <property type="entry name" value="OS06G0651300 PROTEIN-RELATED"/>
    <property type="match status" value="1"/>
</dbReference>
<dbReference type="SUPFAM" id="SSF57667">
    <property type="entry name" value="beta-beta-alpha zinc fingers"/>
    <property type="match status" value="2"/>
</dbReference>
<evidence type="ECO:0000313" key="3">
    <source>
        <dbReference type="EMBL" id="PKU73724.1"/>
    </source>
</evidence>
<reference evidence="3 4" key="2">
    <citation type="journal article" date="2017" name="Nature">
        <title>The Apostasia genome and the evolution of orchids.</title>
        <authorList>
            <person name="Zhang G.Q."/>
            <person name="Liu K.W."/>
            <person name="Li Z."/>
            <person name="Lohaus R."/>
            <person name="Hsiao Y.Y."/>
            <person name="Niu S.C."/>
            <person name="Wang J.Y."/>
            <person name="Lin Y.C."/>
            <person name="Xu Q."/>
            <person name="Chen L.J."/>
            <person name="Yoshida K."/>
            <person name="Fujiwara S."/>
            <person name="Wang Z.W."/>
            <person name="Zhang Y.Q."/>
            <person name="Mitsuda N."/>
            <person name="Wang M."/>
            <person name="Liu G.H."/>
            <person name="Pecoraro L."/>
            <person name="Huang H.X."/>
            <person name="Xiao X.J."/>
            <person name="Lin M."/>
            <person name="Wu X.Y."/>
            <person name="Wu W.L."/>
            <person name="Chen Y.Y."/>
            <person name="Chang S.B."/>
            <person name="Sakamoto S."/>
            <person name="Ohme-Takagi M."/>
            <person name="Yagi M."/>
            <person name="Zeng S.J."/>
            <person name="Shen C.Y."/>
            <person name="Yeh C.M."/>
            <person name="Luo Y.B."/>
            <person name="Tsai W.C."/>
            <person name="Van de Peer Y."/>
            <person name="Liu Z.J."/>
        </authorList>
    </citation>
    <scope>NUCLEOTIDE SEQUENCE [LARGE SCALE GENOMIC DNA]</scope>
    <source>
        <tissue evidence="3">The whole plant</tissue>
    </source>
</reference>
<gene>
    <name evidence="3" type="ORF">MA16_Dca013305</name>
</gene>
<evidence type="ECO:0000313" key="4">
    <source>
        <dbReference type="Proteomes" id="UP000233837"/>
    </source>
</evidence>
<feature type="region of interest" description="Disordered" evidence="1">
    <location>
        <begin position="192"/>
        <end position="262"/>
    </location>
</feature>
<feature type="compositionally biased region" description="Basic residues" evidence="1">
    <location>
        <begin position="212"/>
        <end position="222"/>
    </location>
</feature>
<dbReference type="STRING" id="906689.A0A2I0WDI1"/>
<feature type="domain" description="U1-type" evidence="2">
    <location>
        <begin position="293"/>
        <end position="327"/>
    </location>
</feature>
<dbReference type="Proteomes" id="UP000233837">
    <property type="component" value="Unassembled WGS sequence"/>
</dbReference>
<evidence type="ECO:0000256" key="1">
    <source>
        <dbReference type="SAM" id="MobiDB-lite"/>
    </source>
</evidence>
<dbReference type="AlphaFoldDB" id="A0A2I0WDI1"/>
<protein>
    <recommendedName>
        <fullName evidence="2">U1-type domain-containing protein</fullName>
    </recommendedName>
</protein>
<dbReference type="Pfam" id="PF12874">
    <property type="entry name" value="zf-met"/>
    <property type="match status" value="2"/>
</dbReference>
<name>A0A2I0WDI1_9ASPA</name>
<feature type="compositionally biased region" description="Basic residues" evidence="1">
    <location>
        <begin position="465"/>
        <end position="480"/>
    </location>
</feature>
<dbReference type="SMART" id="SM00451">
    <property type="entry name" value="ZnF_U1"/>
    <property type="match status" value="2"/>
</dbReference>
<feature type="compositionally biased region" description="Gly residues" evidence="1">
    <location>
        <begin position="202"/>
        <end position="211"/>
    </location>
</feature>
<keyword evidence="4" id="KW-1185">Reference proteome</keyword>
<dbReference type="InterPro" id="IPR036236">
    <property type="entry name" value="Znf_C2H2_sf"/>
</dbReference>
<feature type="compositionally biased region" description="Low complexity" evidence="1">
    <location>
        <begin position="9"/>
        <end position="26"/>
    </location>
</feature>
<dbReference type="EMBL" id="KZ502729">
    <property type="protein sequence ID" value="PKU73724.1"/>
    <property type="molecule type" value="Genomic_DNA"/>
</dbReference>
<dbReference type="InterPro" id="IPR003604">
    <property type="entry name" value="Matrin/U1-like-C_Znf_C2H2"/>
</dbReference>
<reference evidence="3 4" key="1">
    <citation type="journal article" date="2016" name="Sci. Rep.">
        <title>The Dendrobium catenatum Lindl. genome sequence provides insights into polysaccharide synthase, floral development and adaptive evolution.</title>
        <authorList>
            <person name="Zhang G.Q."/>
            <person name="Xu Q."/>
            <person name="Bian C."/>
            <person name="Tsai W.C."/>
            <person name="Yeh C.M."/>
            <person name="Liu K.W."/>
            <person name="Yoshida K."/>
            <person name="Zhang L.S."/>
            <person name="Chang S.B."/>
            <person name="Chen F."/>
            <person name="Shi Y."/>
            <person name="Su Y.Y."/>
            <person name="Zhang Y.Q."/>
            <person name="Chen L.J."/>
            <person name="Yin Y."/>
            <person name="Lin M."/>
            <person name="Huang H."/>
            <person name="Deng H."/>
            <person name="Wang Z.W."/>
            <person name="Zhu S.L."/>
            <person name="Zhao X."/>
            <person name="Deng C."/>
            <person name="Niu S.C."/>
            <person name="Huang J."/>
            <person name="Wang M."/>
            <person name="Liu G.H."/>
            <person name="Yang H.J."/>
            <person name="Xiao X.J."/>
            <person name="Hsiao Y.Y."/>
            <person name="Wu W.L."/>
            <person name="Chen Y.Y."/>
            <person name="Mitsuda N."/>
            <person name="Ohme-Takagi M."/>
            <person name="Luo Y.B."/>
            <person name="Van de Peer Y."/>
            <person name="Liu Z.J."/>
        </authorList>
    </citation>
    <scope>NUCLEOTIDE SEQUENCE [LARGE SCALE GENOMIC DNA]</scope>
    <source>
        <tissue evidence="3">The whole plant</tissue>
    </source>
</reference>
<feature type="region of interest" description="Disordered" evidence="1">
    <location>
        <begin position="690"/>
        <end position="709"/>
    </location>
</feature>
<feature type="compositionally biased region" description="Polar residues" evidence="1">
    <location>
        <begin position="362"/>
        <end position="376"/>
    </location>
</feature>
<dbReference type="GO" id="GO:0003676">
    <property type="term" value="F:nucleic acid binding"/>
    <property type="evidence" value="ECO:0007669"/>
    <property type="project" value="InterPro"/>
</dbReference>
<evidence type="ECO:0000259" key="2">
    <source>
        <dbReference type="SMART" id="SM00451"/>
    </source>
</evidence>